<evidence type="ECO:0000259" key="1">
    <source>
        <dbReference type="SMART" id="SM00382"/>
    </source>
</evidence>
<gene>
    <name evidence="2" type="ORF">UFOVP300_17</name>
</gene>
<protein>
    <submittedName>
        <fullName evidence="2">DnaC DNA replication protein</fullName>
    </submittedName>
</protein>
<evidence type="ECO:0000313" key="2">
    <source>
        <dbReference type="EMBL" id="CAB4135941.1"/>
    </source>
</evidence>
<proteinExistence type="predicted"/>
<dbReference type="Pfam" id="PF01695">
    <property type="entry name" value="IstB_IS21"/>
    <property type="match status" value="1"/>
</dbReference>
<dbReference type="SMART" id="SM00382">
    <property type="entry name" value="AAA"/>
    <property type="match status" value="1"/>
</dbReference>
<accession>A0A6J5LP14</accession>
<feature type="domain" description="AAA+ ATPase" evidence="1">
    <location>
        <begin position="92"/>
        <end position="225"/>
    </location>
</feature>
<dbReference type="InterPro" id="IPR003593">
    <property type="entry name" value="AAA+_ATPase"/>
</dbReference>
<dbReference type="GO" id="GO:0005524">
    <property type="term" value="F:ATP binding"/>
    <property type="evidence" value="ECO:0007669"/>
    <property type="project" value="InterPro"/>
</dbReference>
<dbReference type="SUPFAM" id="SSF52540">
    <property type="entry name" value="P-loop containing nucleoside triphosphate hydrolases"/>
    <property type="match status" value="1"/>
</dbReference>
<dbReference type="Gene3D" id="3.40.50.300">
    <property type="entry name" value="P-loop containing nucleotide triphosphate hydrolases"/>
    <property type="match status" value="1"/>
</dbReference>
<dbReference type="InterPro" id="IPR002611">
    <property type="entry name" value="IstB_ATP-bd"/>
</dbReference>
<name>A0A6J5LP14_9CAUD</name>
<reference evidence="2" key="1">
    <citation type="submission" date="2020-04" db="EMBL/GenBank/DDBJ databases">
        <authorList>
            <person name="Chiriac C."/>
            <person name="Salcher M."/>
            <person name="Ghai R."/>
            <person name="Kavagutti S V."/>
        </authorList>
    </citation>
    <scope>NUCLEOTIDE SEQUENCE</scope>
</reference>
<organism evidence="2">
    <name type="scientific">uncultured Caudovirales phage</name>
    <dbReference type="NCBI Taxonomy" id="2100421"/>
    <lineage>
        <taxon>Viruses</taxon>
        <taxon>Duplodnaviria</taxon>
        <taxon>Heunggongvirae</taxon>
        <taxon>Uroviricota</taxon>
        <taxon>Caudoviricetes</taxon>
        <taxon>Peduoviridae</taxon>
        <taxon>Maltschvirus</taxon>
        <taxon>Maltschvirus maltsch</taxon>
    </lineage>
</organism>
<sequence length="231" mass="26486">MVTTYQPCASEECFESVPLPDENVSRYFPNLRVLCEECLARHSEKLREEQAAAEQERRQEAFNALCPPLYRQSDLERIPNAFLREIEAWQYNPVGMGLVGPAGCGKTRAAWVLLKRLHFSGIRVFGITSTSFAKACADQWHDDHQSKALAEDMLTRCRRTKVLLLDDLGKQKMTERSELELFDLLEHRSSHELPVIWTANAAKGDLRKMLSSDRGEPILRRLSEFTKIIHV</sequence>
<dbReference type="EMBL" id="LR796307">
    <property type="protein sequence ID" value="CAB4135941.1"/>
    <property type="molecule type" value="Genomic_DNA"/>
</dbReference>
<dbReference type="InterPro" id="IPR027417">
    <property type="entry name" value="P-loop_NTPase"/>
</dbReference>